<reference evidence="2 4" key="1">
    <citation type="submission" date="2020-05" db="EMBL/GenBank/DDBJ databases">
        <title>Characterization of novel class B3 metallo-beta-lactamase from novel Pseudomonas species.</title>
        <authorList>
            <person name="Yamada K."/>
            <person name="Aoki K."/>
            <person name="Ishii Y."/>
        </authorList>
    </citation>
    <scope>NUCLEOTIDE SEQUENCE [LARGE SCALE GENOMIC DNA]</scope>
    <source>
        <strain evidence="2 4">TUM18999</strain>
        <strain evidence="3 5">TUM20286</strain>
    </source>
</reference>
<feature type="transmembrane region" description="Helical" evidence="1">
    <location>
        <begin position="71"/>
        <end position="92"/>
    </location>
</feature>
<sequence length="145" mass="15426">MEEVQRRNVPALGVTVAVLAIFIGVSTLMAPAIYAALGVSVPLATTVCYMIQGAASLLLGFLGIRKRPTAFFFIALLYLPQSCTFQTPEFFFNFTGPVSIAYGMGLAPGYDISVNLLALFIIGASAWTLYRLSEPDLPAGEGQPG</sequence>
<evidence type="ECO:0000256" key="1">
    <source>
        <dbReference type="SAM" id="Phobius"/>
    </source>
</evidence>
<evidence type="ECO:0000313" key="5">
    <source>
        <dbReference type="Proteomes" id="UP001054892"/>
    </source>
</evidence>
<keyword evidence="1" id="KW-1133">Transmembrane helix</keyword>
<keyword evidence="5" id="KW-1185">Reference proteome</keyword>
<feature type="transmembrane region" description="Helical" evidence="1">
    <location>
        <begin position="43"/>
        <end position="64"/>
    </location>
</feature>
<keyword evidence="1" id="KW-0472">Membrane</keyword>
<dbReference type="RefSeq" id="WP_173178849.1">
    <property type="nucleotide sequence ID" value="NZ_AP023189.1"/>
</dbReference>
<organism evidence="2 4">
    <name type="scientific">Pseudomonas tohonis</name>
    <dbReference type="NCBI Taxonomy" id="2725477"/>
    <lineage>
        <taxon>Bacteria</taxon>
        <taxon>Pseudomonadati</taxon>
        <taxon>Pseudomonadota</taxon>
        <taxon>Gammaproteobacteria</taxon>
        <taxon>Pseudomonadales</taxon>
        <taxon>Pseudomonadaceae</taxon>
        <taxon>Pseudomonas</taxon>
    </lineage>
</organism>
<dbReference type="EMBL" id="AP023189">
    <property type="protein sequence ID" value="BCG22658.1"/>
    <property type="molecule type" value="Genomic_DNA"/>
</dbReference>
<evidence type="ECO:0000313" key="2">
    <source>
        <dbReference type="EMBL" id="BCG22658.1"/>
    </source>
</evidence>
<dbReference type="Proteomes" id="UP001054892">
    <property type="component" value="Unassembled WGS sequence"/>
</dbReference>
<protein>
    <submittedName>
        <fullName evidence="2">Uncharacterized protein</fullName>
    </submittedName>
</protein>
<dbReference type="EMBL" id="BQKM01000014">
    <property type="protein sequence ID" value="GJN54924.1"/>
    <property type="molecule type" value="Genomic_DNA"/>
</dbReference>
<dbReference type="KEGG" id="ptw:TUM18999_08490"/>
<evidence type="ECO:0000313" key="3">
    <source>
        <dbReference type="EMBL" id="GJN54924.1"/>
    </source>
</evidence>
<name>A0A6J4DZN4_9PSED</name>
<evidence type="ECO:0000313" key="4">
    <source>
        <dbReference type="Proteomes" id="UP000509383"/>
    </source>
</evidence>
<gene>
    <name evidence="2" type="ORF">TUM18999_08490</name>
    <name evidence="3" type="ORF">TUM20286_46760</name>
</gene>
<keyword evidence="1" id="KW-0812">Transmembrane</keyword>
<feature type="transmembrane region" description="Helical" evidence="1">
    <location>
        <begin position="12"/>
        <end position="37"/>
    </location>
</feature>
<dbReference type="AlphaFoldDB" id="A0A6J4DZN4"/>
<dbReference type="Proteomes" id="UP000509383">
    <property type="component" value="Chromosome"/>
</dbReference>
<proteinExistence type="predicted"/>
<accession>A0A6J4DZN4</accession>